<dbReference type="Gene3D" id="3.30.450.20">
    <property type="entry name" value="PAS domain"/>
    <property type="match status" value="2"/>
</dbReference>
<dbReference type="NCBIfam" id="TIGR00229">
    <property type="entry name" value="sensory_box"/>
    <property type="match status" value="2"/>
</dbReference>
<dbReference type="InterPro" id="IPR043128">
    <property type="entry name" value="Rev_trsase/Diguanyl_cyclase"/>
</dbReference>
<dbReference type="Gene3D" id="3.20.20.450">
    <property type="entry name" value="EAL domain"/>
    <property type="match status" value="1"/>
</dbReference>
<dbReference type="PIRSF" id="PIRSF005925">
    <property type="entry name" value="Dos"/>
    <property type="match status" value="1"/>
</dbReference>
<dbReference type="PANTHER" id="PTHR44757">
    <property type="entry name" value="DIGUANYLATE CYCLASE DGCP"/>
    <property type="match status" value="1"/>
</dbReference>
<dbReference type="PROSITE" id="PS50887">
    <property type="entry name" value="GGDEF"/>
    <property type="match status" value="1"/>
</dbReference>
<feature type="domain" description="PAS" evidence="1">
    <location>
        <begin position="174"/>
        <end position="244"/>
    </location>
</feature>
<evidence type="ECO:0000259" key="3">
    <source>
        <dbReference type="PROSITE" id="PS50883"/>
    </source>
</evidence>
<gene>
    <name evidence="5" type="ORF">FHY67_03685</name>
</gene>
<dbReference type="SMART" id="SM00086">
    <property type="entry name" value="PAC"/>
    <property type="match status" value="1"/>
</dbReference>
<feature type="domain" description="PAS" evidence="1">
    <location>
        <begin position="294"/>
        <end position="366"/>
    </location>
</feature>
<protein>
    <submittedName>
        <fullName evidence="5">GGDEF domain-containing protein</fullName>
    </submittedName>
</protein>
<evidence type="ECO:0000259" key="4">
    <source>
        <dbReference type="PROSITE" id="PS50887"/>
    </source>
</evidence>
<evidence type="ECO:0000313" key="6">
    <source>
        <dbReference type="Proteomes" id="UP000314285"/>
    </source>
</evidence>
<comment type="caution">
    <text evidence="5">The sequence shown here is derived from an EMBL/GenBank/DDBJ whole genome shotgun (WGS) entry which is preliminary data.</text>
</comment>
<dbReference type="SMART" id="SM00091">
    <property type="entry name" value="PAS"/>
    <property type="match status" value="2"/>
</dbReference>
<feature type="domain" description="EAL" evidence="3">
    <location>
        <begin position="592"/>
        <end position="846"/>
    </location>
</feature>
<dbReference type="InterPro" id="IPR000014">
    <property type="entry name" value="PAS"/>
</dbReference>
<dbReference type="Pfam" id="PF13426">
    <property type="entry name" value="PAS_9"/>
    <property type="match status" value="1"/>
</dbReference>
<dbReference type="CDD" id="cd01948">
    <property type="entry name" value="EAL"/>
    <property type="match status" value="1"/>
</dbReference>
<proteinExistence type="predicted"/>
<dbReference type="SUPFAM" id="SSF141868">
    <property type="entry name" value="EAL domain-like"/>
    <property type="match status" value="1"/>
</dbReference>
<dbReference type="CDD" id="cd01949">
    <property type="entry name" value="GGDEF"/>
    <property type="match status" value="1"/>
</dbReference>
<dbReference type="InterPro" id="IPR000700">
    <property type="entry name" value="PAS-assoc_C"/>
</dbReference>
<sequence length="849" mass="96998">MRESYDTYHIFSLIGQHAELEPILNAISGWLESHIPDALVTIMLYSEHDQTLKLISGKQHFSNQYCKAVNNLKIGPQRGACGTAAFLRKLVISQDLMEDPNWAAYRALVKAEQLSSCWSMPIINARNILYGTFGTYYRTPKKPTKHNIRLLEQAASLVALAIELDDERQQKIAINEKYSSFYNYHPDVILELDLQGYVLNTNIACREITGFSQEQIQGKHYWTLIPDEYHELVDAAFKSALLGKSQHYEIPVYNVIEKIIWLDIINLPIIQNQKVTGVFTIARDISVNRKNKESLRLLKRGVDASPSGMFITDASENMVISFVNPAFLKQVGYTEEEVIGRNYNFLQGRDTNLEQLALFKQAVKEQKDVQITLKNYCRDGSWFWNRLMLGPILDQDGKCTHFLGIQEDITQQRIHEEYIEYQNTHDQLTGLLNQINFEKVLEQTFEKQKLLTLLYIDLDDFSSMNDSLGYYVGNKVIKNIASRLKDFLKPDEVLSRYAEDEFVLLIKGQHDHKKITTRAANILDLISEPFQVDDHTLHLSASIGIVINNSFIQCASELLYRSTLAMREAKRQGRNTWHCYEESNKISPNLDYAHLRLELMEAVKKKQFTLFYQPLIKPLTGVVQGVEALIRWYHPERGYIFPDFFIPLAERTGQIVNIGQWVLETACLDIAKWNKAHDSQLTVSVNISPLQFGRAGFLEELQKALKISQLPAELLKIEITEGVIISGADRAIEILKSIRALGVHVVIDDFGTGYSSLSYLRLLPITQIKLDRSFIVNLTISVQDAAIVRSIIFLAHQLNLEVVAEGVETLEQASLLYQQDCDLFQGYFYARPAPISDLNSKFLPLESLS</sequence>
<dbReference type="SUPFAM" id="SSF55785">
    <property type="entry name" value="PYP-like sensor domain (PAS domain)"/>
    <property type="match status" value="2"/>
</dbReference>
<evidence type="ECO:0000313" key="5">
    <source>
        <dbReference type="EMBL" id="TNX93554.1"/>
    </source>
</evidence>
<dbReference type="InterPro" id="IPR013656">
    <property type="entry name" value="PAS_4"/>
</dbReference>
<dbReference type="PROSITE" id="PS50113">
    <property type="entry name" value="PAC"/>
    <property type="match status" value="1"/>
</dbReference>
<dbReference type="PROSITE" id="PS50883">
    <property type="entry name" value="EAL"/>
    <property type="match status" value="1"/>
</dbReference>
<dbReference type="InterPro" id="IPR000160">
    <property type="entry name" value="GGDEF_dom"/>
</dbReference>
<evidence type="ECO:0000259" key="1">
    <source>
        <dbReference type="PROSITE" id="PS50112"/>
    </source>
</evidence>
<reference evidence="5 6" key="1">
    <citation type="submission" date="2019-06" db="EMBL/GenBank/DDBJ databases">
        <title>Genome of Acinetobacter radioresistens APH1, a phenol degrading strain.</title>
        <authorList>
            <person name="Liu Y."/>
        </authorList>
    </citation>
    <scope>NUCLEOTIDE SEQUENCE [LARGE SCALE GENOMIC DNA]</scope>
    <source>
        <strain evidence="5 6">APH1</strain>
    </source>
</reference>
<dbReference type="InterPro" id="IPR001610">
    <property type="entry name" value="PAC"/>
</dbReference>
<name>A0A8H2PVB4_ACIRA</name>
<feature type="domain" description="PAC" evidence="2">
    <location>
        <begin position="367"/>
        <end position="421"/>
    </location>
</feature>
<dbReference type="InterPro" id="IPR003018">
    <property type="entry name" value="GAF"/>
</dbReference>
<dbReference type="InterPro" id="IPR001633">
    <property type="entry name" value="EAL_dom"/>
</dbReference>
<feature type="domain" description="GGDEF" evidence="4">
    <location>
        <begin position="449"/>
        <end position="582"/>
    </location>
</feature>
<dbReference type="InterPro" id="IPR035919">
    <property type="entry name" value="EAL_sf"/>
</dbReference>
<dbReference type="NCBIfam" id="TIGR00254">
    <property type="entry name" value="GGDEF"/>
    <property type="match status" value="1"/>
</dbReference>
<accession>A0A8H2PVB4</accession>
<dbReference type="PANTHER" id="PTHR44757:SF2">
    <property type="entry name" value="BIOFILM ARCHITECTURE MAINTENANCE PROTEIN MBAA"/>
    <property type="match status" value="1"/>
</dbReference>
<dbReference type="InterPro" id="IPR029016">
    <property type="entry name" value="GAF-like_dom_sf"/>
</dbReference>
<dbReference type="PROSITE" id="PS50112">
    <property type="entry name" value="PAS"/>
    <property type="match status" value="2"/>
</dbReference>
<dbReference type="SUPFAM" id="SSF55781">
    <property type="entry name" value="GAF domain-like"/>
    <property type="match status" value="1"/>
</dbReference>
<dbReference type="RefSeq" id="WP_005015369.1">
    <property type="nucleotide sequence ID" value="NZ_BKVS01000123.1"/>
</dbReference>
<dbReference type="Gene3D" id="3.30.450.40">
    <property type="match status" value="1"/>
</dbReference>
<dbReference type="Pfam" id="PF00563">
    <property type="entry name" value="EAL"/>
    <property type="match status" value="1"/>
</dbReference>
<dbReference type="Pfam" id="PF00990">
    <property type="entry name" value="GGDEF"/>
    <property type="match status" value="1"/>
</dbReference>
<dbReference type="Proteomes" id="UP000314285">
    <property type="component" value="Unassembled WGS sequence"/>
</dbReference>
<dbReference type="InterPro" id="IPR029787">
    <property type="entry name" value="Nucleotide_cyclase"/>
</dbReference>
<dbReference type="InterPro" id="IPR052155">
    <property type="entry name" value="Biofilm_reg_signaling"/>
</dbReference>
<dbReference type="InterPro" id="IPR012226">
    <property type="entry name" value="Diguanyl_cyclase/Pdiesterase"/>
</dbReference>
<dbReference type="EMBL" id="VFBM01000002">
    <property type="protein sequence ID" value="TNX93554.1"/>
    <property type="molecule type" value="Genomic_DNA"/>
</dbReference>
<dbReference type="InterPro" id="IPR035965">
    <property type="entry name" value="PAS-like_dom_sf"/>
</dbReference>
<dbReference type="SUPFAM" id="SSF55073">
    <property type="entry name" value="Nucleotide cyclase"/>
    <property type="match status" value="1"/>
</dbReference>
<dbReference type="Gene3D" id="3.30.70.270">
    <property type="match status" value="1"/>
</dbReference>
<dbReference type="SMART" id="SM00052">
    <property type="entry name" value="EAL"/>
    <property type="match status" value="1"/>
</dbReference>
<dbReference type="SMART" id="SM00065">
    <property type="entry name" value="GAF"/>
    <property type="match status" value="1"/>
</dbReference>
<organism evidence="5 6">
    <name type="scientific">Acinetobacter radioresistens</name>
    <dbReference type="NCBI Taxonomy" id="40216"/>
    <lineage>
        <taxon>Bacteria</taxon>
        <taxon>Pseudomonadati</taxon>
        <taxon>Pseudomonadota</taxon>
        <taxon>Gammaproteobacteria</taxon>
        <taxon>Moraxellales</taxon>
        <taxon>Moraxellaceae</taxon>
        <taxon>Acinetobacter</taxon>
    </lineage>
</organism>
<dbReference type="SMART" id="SM00267">
    <property type="entry name" value="GGDEF"/>
    <property type="match status" value="1"/>
</dbReference>
<evidence type="ECO:0000259" key="2">
    <source>
        <dbReference type="PROSITE" id="PS50113"/>
    </source>
</evidence>
<dbReference type="Pfam" id="PF13185">
    <property type="entry name" value="GAF_2"/>
    <property type="match status" value="1"/>
</dbReference>
<dbReference type="Pfam" id="PF08448">
    <property type="entry name" value="PAS_4"/>
    <property type="match status" value="1"/>
</dbReference>
<dbReference type="AlphaFoldDB" id="A0A8H2PVB4"/>
<dbReference type="CDD" id="cd00130">
    <property type="entry name" value="PAS"/>
    <property type="match status" value="2"/>
</dbReference>